<gene>
    <name evidence="2" type="ORF">ABII15_38915</name>
</gene>
<protein>
    <submittedName>
        <fullName evidence="2">ScbA/BarX family gamma-butyrolactone biosynthesis protein</fullName>
    </submittedName>
</protein>
<dbReference type="GO" id="GO:0016740">
    <property type="term" value="F:transferase activity"/>
    <property type="evidence" value="ECO:0007669"/>
    <property type="project" value="InterPro"/>
</dbReference>
<dbReference type="NCBIfam" id="NF041195">
    <property type="entry name" value="ScbA_BarX_GamBu"/>
    <property type="match status" value="1"/>
</dbReference>
<dbReference type="AlphaFoldDB" id="A0AAU8J659"/>
<keyword evidence="2" id="KW-0614">Plasmid</keyword>
<dbReference type="InterPro" id="IPR005509">
    <property type="entry name" value="AfsA_hotdog_dom"/>
</dbReference>
<evidence type="ECO:0000313" key="2">
    <source>
        <dbReference type="EMBL" id="XCJ76005.1"/>
    </source>
</evidence>
<feature type="domain" description="A-factor biosynthesis hotdog" evidence="1">
    <location>
        <begin position="5"/>
        <end position="143"/>
    </location>
</feature>
<feature type="domain" description="A-factor biosynthesis hotdog" evidence="1">
    <location>
        <begin position="173"/>
        <end position="265"/>
    </location>
</feature>
<proteinExistence type="predicted"/>
<sequence>MPRSLVHRAAVSEVLVTGWRSTEGTSYRLGAQWSRGHGYYGAVADTWHDPMLFAESIRQSCLLLAHEALHVPMTHQFLTTRTSFQVDEAGVRLSRPGRPAHVVLDMSLAEVKLRAGNVSSYGYDVVALRDGERVGVGHLKGQCVSPAVYERLRGDRVGARASRPAVQSVDPRLVGRDCEFDVVLGTSVADGVLPLRIDPEHPVLFDHPVDHVSGMVLMEAARQMALLALRAPQALLVACEANFRRYVEFHVPCLVTADAPERDSAGRSWLTIHFHQSGTEVGSCRVALVTGTEN</sequence>
<dbReference type="InterPro" id="IPR047757">
    <property type="entry name" value="AfsA-like"/>
</dbReference>
<dbReference type="KEGG" id="stac:ABII15_38915"/>
<dbReference type="EMBL" id="CP159535">
    <property type="protein sequence ID" value="XCJ76005.1"/>
    <property type="molecule type" value="Genomic_DNA"/>
</dbReference>
<evidence type="ECO:0000259" key="1">
    <source>
        <dbReference type="Pfam" id="PF03756"/>
    </source>
</evidence>
<accession>A0AAU8J659</accession>
<organism evidence="2">
    <name type="scientific">Streptomyces tabacisoli</name>
    <dbReference type="NCBI Taxonomy" id="3156398"/>
    <lineage>
        <taxon>Bacteria</taxon>
        <taxon>Bacillati</taxon>
        <taxon>Actinomycetota</taxon>
        <taxon>Actinomycetes</taxon>
        <taxon>Kitasatosporales</taxon>
        <taxon>Streptomycetaceae</taxon>
        <taxon>Streptomyces</taxon>
    </lineage>
</organism>
<reference evidence="2" key="1">
    <citation type="submission" date="2024-06" db="EMBL/GenBank/DDBJ databases">
        <title>Streptomyces sp. strain HUAS MG91 genome sequences.</title>
        <authorList>
            <person name="Mo P."/>
        </authorList>
    </citation>
    <scope>NUCLEOTIDE SEQUENCE</scope>
    <source>
        <strain evidence="2">HUAS MG91</strain>
        <plasmid evidence="2">punmamed1</plasmid>
    </source>
</reference>
<dbReference type="RefSeq" id="WP_353947414.1">
    <property type="nucleotide sequence ID" value="NZ_CP159535.1"/>
</dbReference>
<dbReference type="Pfam" id="PF03756">
    <property type="entry name" value="AfsA"/>
    <property type="match status" value="2"/>
</dbReference>
<geneLocation type="plasmid" evidence="2">
    <name>punmamed1</name>
</geneLocation>
<name>A0AAU8J659_9ACTN</name>